<dbReference type="AlphaFoldDB" id="A0A915E3Q5"/>
<dbReference type="Proteomes" id="UP000887574">
    <property type="component" value="Unplaced"/>
</dbReference>
<proteinExistence type="predicted"/>
<keyword evidence="2" id="KW-1185">Reference proteome</keyword>
<protein>
    <submittedName>
        <fullName evidence="3">Uncharacterized protein</fullName>
    </submittedName>
</protein>
<evidence type="ECO:0000256" key="1">
    <source>
        <dbReference type="SAM" id="MobiDB-lite"/>
    </source>
</evidence>
<evidence type="ECO:0000313" key="2">
    <source>
        <dbReference type="Proteomes" id="UP000887574"/>
    </source>
</evidence>
<organism evidence="2 3">
    <name type="scientific">Ditylenchus dipsaci</name>
    <dbReference type="NCBI Taxonomy" id="166011"/>
    <lineage>
        <taxon>Eukaryota</taxon>
        <taxon>Metazoa</taxon>
        <taxon>Ecdysozoa</taxon>
        <taxon>Nematoda</taxon>
        <taxon>Chromadorea</taxon>
        <taxon>Rhabditida</taxon>
        <taxon>Tylenchina</taxon>
        <taxon>Tylenchomorpha</taxon>
        <taxon>Sphaerularioidea</taxon>
        <taxon>Anguinidae</taxon>
        <taxon>Anguininae</taxon>
        <taxon>Ditylenchus</taxon>
    </lineage>
</organism>
<name>A0A915E3Q5_9BILA</name>
<evidence type="ECO:0000313" key="3">
    <source>
        <dbReference type="WBParaSite" id="jg26382"/>
    </source>
</evidence>
<feature type="region of interest" description="Disordered" evidence="1">
    <location>
        <begin position="17"/>
        <end position="58"/>
    </location>
</feature>
<dbReference type="WBParaSite" id="jg26382">
    <property type="protein sequence ID" value="jg26382"/>
    <property type="gene ID" value="jg26382"/>
</dbReference>
<sequence length="71" mass="7758">MRTVCKKCSETRWPTEELCSRASTTNTQDEKGEPGAVTSKPVAPPSAQPPKMTAARRMMPGDKIDTMQASF</sequence>
<reference evidence="3" key="1">
    <citation type="submission" date="2022-11" db="UniProtKB">
        <authorList>
            <consortium name="WormBaseParasite"/>
        </authorList>
    </citation>
    <scope>IDENTIFICATION</scope>
</reference>
<accession>A0A915E3Q5</accession>